<dbReference type="Gene3D" id="3.40.50.300">
    <property type="entry name" value="P-loop containing nucleotide triphosphate hydrolases"/>
    <property type="match status" value="1"/>
</dbReference>
<evidence type="ECO:0000313" key="11">
    <source>
        <dbReference type="Proteomes" id="UP000297322"/>
    </source>
</evidence>
<dbReference type="PROSITE" id="PS00211">
    <property type="entry name" value="ABC_TRANSPORTER_1"/>
    <property type="match status" value="1"/>
</dbReference>
<dbReference type="PANTHER" id="PTHR43776">
    <property type="entry name" value="TRANSPORT ATP-BINDING PROTEIN"/>
    <property type="match status" value="1"/>
</dbReference>
<dbReference type="GO" id="GO:0016887">
    <property type="term" value="F:ATP hydrolysis activity"/>
    <property type="evidence" value="ECO:0007669"/>
    <property type="project" value="InterPro"/>
</dbReference>
<dbReference type="GO" id="GO:0055085">
    <property type="term" value="P:transmembrane transport"/>
    <property type="evidence" value="ECO:0007669"/>
    <property type="project" value="UniProtKB-ARBA"/>
</dbReference>
<dbReference type="InterPro" id="IPR017871">
    <property type="entry name" value="ABC_transporter-like_CS"/>
</dbReference>
<dbReference type="AlphaFoldDB" id="A0A4Y9T862"/>
<keyword evidence="4 10" id="KW-0067">ATP-binding</keyword>
<dbReference type="Proteomes" id="UP000297322">
    <property type="component" value="Unassembled WGS sequence"/>
</dbReference>
<dbReference type="EMBL" id="SPVI01000020">
    <property type="protein sequence ID" value="TFW40563.1"/>
    <property type="molecule type" value="Genomic_DNA"/>
</dbReference>
<evidence type="ECO:0000256" key="4">
    <source>
        <dbReference type="ARBA" id="ARBA00022840"/>
    </source>
</evidence>
<dbReference type="GO" id="GO:0015833">
    <property type="term" value="P:peptide transport"/>
    <property type="evidence" value="ECO:0007669"/>
    <property type="project" value="InterPro"/>
</dbReference>
<dbReference type="PANTHER" id="PTHR43776:SF7">
    <property type="entry name" value="D,D-DIPEPTIDE TRANSPORT ATP-BINDING PROTEIN DDPF-RELATED"/>
    <property type="match status" value="1"/>
</dbReference>
<proteinExistence type="inferred from homology"/>
<evidence type="ECO:0000256" key="6">
    <source>
        <dbReference type="ARBA" id="ARBA00047356"/>
    </source>
</evidence>
<evidence type="ECO:0000256" key="1">
    <source>
        <dbReference type="ARBA" id="ARBA00005417"/>
    </source>
</evidence>
<evidence type="ECO:0000256" key="3">
    <source>
        <dbReference type="ARBA" id="ARBA00022741"/>
    </source>
</evidence>
<dbReference type="NCBIfam" id="TIGR01727">
    <property type="entry name" value="oligo_HPY"/>
    <property type="match status" value="1"/>
</dbReference>
<dbReference type="Pfam" id="PF00005">
    <property type="entry name" value="ABC_tran"/>
    <property type="match status" value="1"/>
</dbReference>
<dbReference type="CDD" id="cd03257">
    <property type="entry name" value="ABC_NikE_OppD_transporters"/>
    <property type="match status" value="1"/>
</dbReference>
<dbReference type="GO" id="GO:0005524">
    <property type="term" value="F:ATP binding"/>
    <property type="evidence" value="ECO:0007669"/>
    <property type="project" value="UniProtKB-KW"/>
</dbReference>
<evidence type="ECO:0000313" key="10">
    <source>
        <dbReference type="EMBL" id="TFW40563.1"/>
    </source>
</evidence>
<organism evidence="10 11">
    <name type="scientific">Pseudomonas fluorescens</name>
    <dbReference type="NCBI Taxonomy" id="294"/>
    <lineage>
        <taxon>Bacteria</taxon>
        <taxon>Pseudomonadati</taxon>
        <taxon>Pseudomonadota</taxon>
        <taxon>Gammaproteobacteria</taxon>
        <taxon>Pseudomonadales</taxon>
        <taxon>Pseudomonadaceae</taxon>
        <taxon>Pseudomonas</taxon>
    </lineage>
</organism>
<dbReference type="Pfam" id="PF08352">
    <property type="entry name" value="oligo_HPY"/>
    <property type="match status" value="1"/>
</dbReference>
<dbReference type="InterPro" id="IPR013563">
    <property type="entry name" value="Oligopep_ABC_C"/>
</dbReference>
<evidence type="ECO:0000256" key="5">
    <source>
        <dbReference type="ARBA" id="ARBA00038852"/>
    </source>
</evidence>
<reference evidence="10 11" key="1">
    <citation type="submission" date="2019-03" db="EMBL/GenBank/DDBJ databases">
        <title>Biocontrol and xenobiotic degradation properties of endophytic Pseudomonas fluorescens strain BRZ63.</title>
        <authorList>
            <person name="Chlebek D.A."/>
            <person name="Pinski A."/>
            <person name="Zur J.P."/>
            <person name="Michalska J."/>
            <person name="Hupert-Kocurek K.T."/>
        </authorList>
    </citation>
    <scope>NUCLEOTIDE SEQUENCE [LARGE SCALE GENOMIC DNA]</scope>
    <source>
        <strain evidence="10 11">BRZ63</strain>
    </source>
</reference>
<dbReference type="EC" id="7.4.2.9" evidence="5"/>
<dbReference type="InterPro" id="IPR003593">
    <property type="entry name" value="AAA+_ATPase"/>
</dbReference>
<evidence type="ECO:0000259" key="9">
    <source>
        <dbReference type="PROSITE" id="PS50893"/>
    </source>
</evidence>
<feature type="domain" description="ABC transporter" evidence="9">
    <location>
        <begin position="14"/>
        <end position="256"/>
    </location>
</feature>
<dbReference type="SUPFAM" id="SSF52540">
    <property type="entry name" value="P-loop containing nucleoside triphosphate hydrolases"/>
    <property type="match status" value="1"/>
</dbReference>
<gene>
    <name evidence="10" type="ORF">E4T65_25125</name>
</gene>
<keyword evidence="2" id="KW-0813">Transport</keyword>
<dbReference type="InterPro" id="IPR003439">
    <property type="entry name" value="ABC_transporter-like_ATP-bd"/>
</dbReference>
<dbReference type="FunFam" id="3.40.50.300:FF:000016">
    <property type="entry name" value="Oligopeptide ABC transporter ATP-binding component"/>
    <property type="match status" value="1"/>
</dbReference>
<keyword evidence="3" id="KW-0547">Nucleotide-binding</keyword>
<comment type="catalytic activity">
    <reaction evidence="6">
        <text>a dipeptide(out) + ATP + H2O = a dipeptide(in) + ADP + phosphate + H(+)</text>
        <dbReference type="Rhea" id="RHEA:23120"/>
        <dbReference type="ChEBI" id="CHEBI:15377"/>
        <dbReference type="ChEBI" id="CHEBI:15378"/>
        <dbReference type="ChEBI" id="CHEBI:30616"/>
        <dbReference type="ChEBI" id="CHEBI:43474"/>
        <dbReference type="ChEBI" id="CHEBI:90799"/>
        <dbReference type="ChEBI" id="CHEBI:456216"/>
        <dbReference type="EC" id="7.4.2.9"/>
    </reaction>
</comment>
<dbReference type="SMART" id="SM00382">
    <property type="entry name" value="AAA"/>
    <property type="match status" value="1"/>
</dbReference>
<name>A0A4Y9T862_PSEFL</name>
<protein>
    <recommendedName>
        <fullName evidence="5">ABC-type dipeptide transporter</fullName>
        <ecNumber evidence="5">7.4.2.9</ecNumber>
    </recommendedName>
</protein>
<accession>A0A4Y9T862</accession>
<comment type="subunit">
    <text evidence="8">The complex is composed of two ATP-binding proteins (DppD and DppF), two transmembrane proteins (DppB and DppC) and a solute-binding protein (DppA1-A5). Five orthologous SBPs (DppA1-A5) are present in P.aeruginosa, which increases the substrate specificity of the DppBCDF transporter.</text>
</comment>
<comment type="caution">
    <text evidence="10">The sequence shown here is derived from an EMBL/GenBank/DDBJ whole genome shotgun (WGS) entry which is preliminary data.</text>
</comment>
<comment type="similarity">
    <text evidence="1">Belongs to the ABC transporter superfamily.</text>
</comment>
<comment type="function">
    <text evidence="7">Part of the ABC transporter DppABCDF involved in the uptake of various di/tripeptides. Is also involved in the uptake of phaseolotoxin, a toxic tripeptide inhibiting the enzyme ornithine carbamoyltransferase. Responsible for energy coupling to the transport system.</text>
</comment>
<sequence>MNDIATLATRPPILGLQDVRVHYPMGTDWLGRPKAVAHALNGIDLQVQAGETLGIVGESGCGKSTLAQLLMGLIKPTSGRLDWVYNTDSERSSHVQIVFQDPQSSLDPRLPIWKIITEPLYVQRSAPRQNMRDIAAKVAAQVGIRAEYLDRYPHQFSGGQRQRIAIARALSSNPDIIVLDEPTSALDISVQAQILNLLSELQRARQLTYILISHNVSVVRHMADRVAVMYLGQVVELGSAAQVLEHPRHPYTRLLLEAVPRLGAPVDDAHVSAPTELPGNRNLPKGCFFRDRCPQATVGCERPQALLPASRSSGTEQVRCHLASAEQGLPTQPAG</sequence>
<dbReference type="RefSeq" id="WP_065877816.1">
    <property type="nucleotide sequence ID" value="NZ_SPVI01000020.1"/>
</dbReference>
<dbReference type="InterPro" id="IPR027417">
    <property type="entry name" value="P-loop_NTPase"/>
</dbReference>
<dbReference type="PROSITE" id="PS50893">
    <property type="entry name" value="ABC_TRANSPORTER_2"/>
    <property type="match status" value="1"/>
</dbReference>
<dbReference type="InterPro" id="IPR050319">
    <property type="entry name" value="ABC_transp_ATP-bind"/>
</dbReference>
<evidence type="ECO:0000256" key="7">
    <source>
        <dbReference type="ARBA" id="ARBA00058018"/>
    </source>
</evidence>
<evidence type="ECO:0000256" key="8">
    <source>
        <dbReference type="ARBA" id="ARBA00065473"/>
    </source>
</evidence>
<evidence type="ECO:0000256" key="2">
    <source>
        <dbReference type="ARBA" id="ARBA00022448"/>
    </source>
</evidence>